<dbReference type="Gene3D" id="3.60.21.10">
    <property type="match status" value="1"/>
</dbReference>
<dbReference type="RefSeq" id="WP_340274378.1">
    <property type="nucleotide sequence ID" value="NZ_JBAKIA010000006.1"/>
</dbReference>
<dbReference type="PANTHER" id="PTHR42988">
    <property type="entry name" value="PHOSPHOHYDROLASE"/>
    <property type="match status" value="1"/>
</dbReference>
<dbReference type="InterPro" id="IPR050884">
    <property type="entry name" value="CNP_phosphodiesterase-III"/>
</dbReference>
<keyword evidence="2" id="KW-0378">Hydrolase</keyword>
<name>A0ABU8TKG0_9HYPH</name>
<protein>
    <submittedName>
        <fullName evidence="6">Metallophosphoesterase</fullName>
    </submittedName>
</protein>
<comment type="similarity">
    <text evidence="4">Belongs to the cyclic nucleotide phosphodiesterase class-III family.</text>
</comment>
<keyword evidence="1" id="KW-0479">Metal-binding</keyword>
<proteinExistence type="inferred from homology"/>
<dbReference type="EMBL" id="JBAKIA010000006">
    <property type="protein sequence ID" value="MEJ8474617.1"/>
    <property type="molecule type" value="Genomic_DNA"/>
</dbReference>
<sequence>MKLLQLTDIHLTKPGQTIADREPTDNFNKALTHALTHHPDADALIITGDLSDWGDLDDYLRLKDILADVPIPVHLCIGNHDERDVFLSVFPELADEKGFVQSSFDLPLGTGLILDTWGPETHAGHFCQKRLNSLDASLSALEGPVWLFMHHNPVPIRIAPMDKIMLLDAEPFAEVIARHKDKIAHIFHGHCHLPLSGSLHGVPFSAPRGTNHAAWPGFDNNTVLSGADLPESYAVIFAEPDSVMVHMVEYGYQGKIRGEATPDYADWDRLTMVR</sequence>
<keyword evidence="3" id="KW-0408">Iron</keyword>
<dbReference type="InterPro" id="IPR004843">
    <property type="entry name" value="Calcineurin-like_PHP"/>
</dbReference>
<evidence type="ECO:0000256" key="3">
    <source>
        <dbReference type="ARBA" id="ARBA00023004"/>
    </source>
</evidence>
<gene>
    <name evidence="6" type="ORF">V6575_11020</name>
</gene>
<organism evidence="6 7">
    <name type="scientific">Roseibium algae</name>
    <dbReference type="NCBI Taxonomy" id="3123038"/>
    <lineage>
        <taxon>Bacteria</taxon>
        <taxon>Pseudomonadati</taxon>
        <taxon>Pseudomonadota</taxon>
        <taxon>Alphaproteobacteria</taxon>
        <taxon>Hyphomicrobiales</taxon>
        <taxon>Stappiaceae</taxon>
        <taxon>Roseibium</taxon>
    </lineage>
</organism>
<dbReference type="Pfam" id="PF00149">
    <property type="entry name" value="Metallophos"/>
    <property type="match status" value="1"/>
</dbReference>
<comment type="caution">
    <text evidence="6">The sequence shown here is derived from an EMBL/GenBank/DDBJ whole genome shotgun (WGS) entry which is preliminary data.</text>
</comment>
<keyword evidence="7" id="KW-1185">Reference proteome</keyword>
<accession>A0ABU8TKG0</accession>
<evidence type="ECO:0000259" key="5">
    <source>
        <dbReference type="Pfam" id="PF00149"/>
    </source>
</evidence>
<dbReference type="SUPFAM" id="SSF56300">
    <property type="entry name" value="Metallo-dependent phosphatases"/>
    <property type="match status" value="1"/>
</dbReference>
<evidence type="ECO:0000256" key="2">
    <source>
        <dbReference type="ARBA" id="ARBA00022801"/>
    </source>
</evidence>
<feature type="domain" description="Calcineurin-like phosphoesterase" evidence="5">
    <location>
        <begin position="1"/>
        <end position="193"/>
    </location>
</feature>
<dbReference type="PANTHER" id="PTHR42988:SF2">
    <property type="entry name" value="CYCLIC NUCLEOTIDE PHOSPHODIESTERASE CBUA0032-RELATED"/>
    <property type="match status" value="1"/>
</dbReference>
<evidence type="ECO:0000256" key="1">
    <source>
        <dbReference type="ARBA" id="ARBA00022723"/>
    </source>
</evidence>
<dbReference type="InterPro" id="IPR029052">
    <property type="entry name" value="Metallo-depent_PP-like"/>
</dbReference>
<reference evidence="6 7" key="1">
    <citation type="submission" date="2024-02" db="EMBL/GenBank/DDBJ databases">
        <title>Roseibium algae sp. nov., isolated from marine alga (Grateloupia sp.), showing potential in myo-inositol conversion.</title>
        <authorList>
            <person name="Wang Y."/>
        </authorList>
    </citation>
    <scope>NUCLEOTIDE SEQUENCE [LARGE SCALE GENOMIC DNA]</scope>
    <source>
        <strain evidence="6 7">H3510</strain>
    </source>
</reference>
<evidence type="ECO:0000313" key="7">
    <source>
        <dbReference type="Proteomes" id="UP001385499"/>
    </source>
</evidence>
<evidence type="ECO:0000256" key="4">
    <source>
        <dbReference type="ARBA" id="ARBA00025742"/>
    </source>
</evidence>
<evidence type="ECO:0000313" key="6">
    <source>
        <dbReference type="EMBL" id="MEJ8474617.1"/>
    </source>
</evidence>
<dbReference type="Proteomes" id="UP001385499">
    <property type="component" value="Unassembled WGS sequence"/>
</dbReference>